<dbReference type="Gene3D" id="1.10.1740.10">
    <property type="match status" value="1"/>
</dbReference>
<sequence length="109" mass="12650">MRRDTPPRPDVLGELPSLRRYARALTRNDEDAEDLVHDALVRAYERRSSYDERRNLRTWLFSILHNVFVDGRRAAASRATRDERAMMGAPAHADPEQEHVRWRGRGSPG</sequence>
<dbReference type="Pfam" id="PF22029">
    <property type="entry name" value="PhyR_sigma2"/>
    <property type="match status" value="1"/>
</dbReference>
<reference evidence="6 7" key="1">
    <citation type="journal article" date="2014" name="Genome Announc.">
        <title>Draft Genome Sequence of Lutibaculum baratangense Strain AMV1T, Isolated from a Mud Volcano in Andamans, India.</title>
        <authorList>
            <person name="Singh A."/>
            <person name="Sreenivas A."/>
            <person name="Sathyanarayana Reddy G."/>
            <person name="Pinnaka A.K."/>
            <person name="Shivaji S."/>
        </authorList>
    </citation>
    <scope>NUCLEOTIDE SEQUENCE [LARGE SCALE GENOMIC DNA]</scope>
    <source>
        <strain evidence="6 7">AMV1</strain>
    </source>
</reference>
<feature type="domain" description="PhyR sigma2" evidence="5">
    <location>
        <begin position="13"/>
        <end position="65"/>
    </location>
</feature>
<dbReference type="OrthoDB" id="9797134at2"/>
<dbReference type="RefSeq" id="WP_023431402.1">
    <property type="nucleotide sequence ID" value="NZ_AWXZ01000017.1"/>
</dbReference>
<comment type="caution">
    <text evidence="6">The sequence shown here is derived from an EMBL/GenBank/DDBJ whole genome shotgun (WGS) entry which is preliminary data.</text>
</comment>
<gene>
    <name evidence="6" type="ORF">N177_1257</name>
</gene>
<protein>
    <submittedName>
        <fullName evidence="6">RNA polymerase sigma-54 factor RpoN</fullName>
    </submittedName>
</protein>
<dbReference type="eggNOG" id="COG1595">
    <property type="taxonomic scope" value="Bacteria"/>
</dbReference>
<keyword evidence="7" id="KW-1185">Reference proteome</keyword>
<evidence type="ECO:0000256" key="3">
    <source>
        <dbReference type="ARBA" id="ARBA00023163"/>
    </source>
</evidence>
<dbReference type="STRING" id="631454.N177_1257"/>
<evidence type="ECO:0000256" key="4">
    <source>
        <dbReference type="SAM" id="MobiDB-lite"/>
    </source>
</evidence>
<evidence type="ECO:0000313" key="6">
    <source>
        <dbReference type="EMBL" id="ESR25922.1"/>
    </source>
</evidence>
<proteinExistence type="predicted"/>
<name>V4R1X9_9HYPH</name>
<dbReference type="EMBL" id="AWXZ01000017">
    <property type="protein sequence ID" value="ESR25922.1"/>
    <property type="molecule type" value="Genomic_DNA"/>
</dbReference>
<evidence type="ECO:0000256" key="1">
    <source>
        <dbReference type="ARBA" id="ARBA00023015"/>
    </source>
</evidence>
<evidence type="ECO:0000256" key="2">
    <source>
        <dbReference type="ARBA" id="ARBA00023082"/>
    </source>
</evidence>
<feature type="region of interest" description="Disordered" evidence="4">
    <location>
        <begin position="80"/>
        <end position="109"/>
    </location>
</feature>
<dbReference type="InterPro" id="IPR013325">
    <property type="entry name" value="RNA_pol_sigma_r2"/>
</dbReference>
<organism evidence="6 7">
    <name type="scientific">Lutibaculum baratangense AMV1</name>
    <dbReference type="NCBI Taxonomy" id="631454"/>
    <lineage>
        <taxon>Bacteria</taxon>
        <taxon>Pseudomonadati</taxon>
        <taxon>Pseudomonadota</taxon>
        <taxon>Alphaproteobacteria</taxon>
        <taxon>Hyphomicrobiales</taxon>
        <taxon>Tepidamorphaceae</taxon>
        <taxon>Lutibaculum</taxon>
    </lineage>
</organism>
<dbReference type="InterPro" id="IPR053866">
    <property type="entry name" value="PhyR_sigma2"/>
</dbReference>
<dbReference type="Proteomes" id="UP000017819">
    <property type="component" value="Unassembled WGS sequence"/>
</dbReference>
<keyword evidence="3" id="KW-0804">Transcription</keyword>
<dbReference type="PANTHER" id="PTHR43133">
    <property type="entry name" value="RNA POLYMERASE ECF-TYPE SIGMA FACTO"/>
    <property type="match status" value="1"/>
</dbReference>
<dbReference type="InterPro" id="IPR014284">
    <property type="entry name" value="RNA_pol_sigma-70_dom"/>
</dbReference>
<dbReference type="InterPro" id="IPR039425">
    <property type="entry name" value="RNA_pol_sigma-70-like"/>
</dbReference>
<keyword evidence="2" id="KW-0731">Sigma factor</keyword>
<dbReference type="GO" id="GO:0016987">
    <property type="term" value="F:sigma factor activity"/>
    <property type="evidence" value="ECO:0007669"/>
    <property type="project" value="UniProtKB-KW"/>
</dbReference>
<dbReference type="GO" id="GO:0006352">
    <property type="term" value="P:DNA-templated transcription initiation"/>
    <property type="evidence" value="ECO:0007669"/>
    <property type="project" value="InterPro"/>
</dbReference>
<dbReference type="AlphaFoldDB" id="V4R1X9"/>
<dbReference type="PANTHER" id="PTHR43133:SF25">
    <property type="entry name" value="RNA POLYMERASE SIGMA FACTOR RFAY-RELATED"/>
    <property type="match status" value="1"/>
</dbReference>
<evidence type="ECO:0000313" key="7">
    <source>
        <dbReference type="Proteomes" id="UP000017819"/>
    </source>
</evidence>
<dbReference type="SUPFAM" id="SSF88946">
    <property type="entry name" value="Sigma2 domain of RNA polymerase sigma factors"/>
    <property type="match status" value="1"/>
</dbReference>
<keyword evidence="1" id="KW-0805">Transcription regulation</keyword>
<accession>V4R1X9</accession>
<dbReference type="NCBIfam" id="TIGR02937">
    <property type="entry name" value="sigma70-ECF"/>
    <property type="match status" value="1"/>
</dbReference>
<evidence type="ECO:0000259" key="5">
    <source>
        <dbReference type="Pfam" id="PF22029"/>
    </source>
</evidence>